<feature type="transmembrane region" description="Helical" evidence="1">
    <location>
        <begin position="35"/>
        <end position="56"/>
    </location>
</feature>
<proteinExistence type="predicted"/>
<comment type="caution">
    <text evidence="2">The sequence shown here is derived from an EMBL/GenBank/DDBJ whole genome shotgun (WGS) entry which is preliminary data.</text>
</comment>
<dbReference type="EMBL" id="SLXA01000004">
    <property type="protein sequence ID" value="TCO84970.1"/>
    <property type="molecule type" value="Genomic_DNA"/>
</dbReference>
<dbReference type="AlphaFoldDB" id="A0A4R2LDT3"/>
<evidence type="ECO:0000313" key="2">
    <source>
        <dbReference type="EMBL" id="TCO84970.1"/>
    </source>
</evidence>
<keyword evidence="3" id="KW-1185">Reference proteome</keyword>
<keyword evidence="1" id="KW-0472">Membrane</keyword>
<sequence length="234" mass="27417">METKTKIMWMKVFMIFYIFCGVVGFYAALKTENILVFVIFIVIILILSIPGLYFAARIDAQPWTLKVEPLIKTLNVSSFEDFKNRLFQEAEQEGFGDVQTVVSDNNIETVLASKCEKRELTILQTFWTDAFDEDTLRKMTDLFWEVAEKKIGKGKIQKYDVQLIQCICIRQLNEQADEFVHRNLLQNMGQYQSLSVIAFDERRIYICQTNYKSFDKRFREVEALLLKILNNLLA</sequence>
<protein>
    <submittedName>
        <fullName evidence="2">Uncharacterized protein</fullName>
    </submittedName>
</protein>
<name>A0A4R2LDT3_9FIRM</name>
<organism evidence="2 3">
    <name type="scientific">Frisingicoccus caecimuris</name>
    <dbReference type="NCBI Taxonomy" id="1796636"/>
    <lineage>
        <taxon>Bacteria</taxon>
        <taxon>Bacillati</taxon>
        <taxon>Bacillota</taxon>
        <taxon>Clostridia</taxon>
        <taxon>Lachnospirales</taxon>
        <taxon>Lachnospiraceae</taxon>
        <taxon>Frisingicoccus</taxon>
    </lineage>
</organism>
<keyword evidence="1" id="KW-1133">Transmembrane helix</keyword>
<feature type="transmembrane region" description="Helical" evidence="1">
    <location>
        <begin position="12"/>
        <end position="29"/>
    </location>
</feature>
<reference evidence="2 3" key="1">
    <citation type="submission" date="2019-03" db="EMBL/GenBank/DDBJ databases">
        <title>Genomic Encyclopedia of Type Strains, Phase IV (KMG-IV): sequencing the most valuable type-strain genomes for metagenomic binning, comparative biology and taxonomic classification.</title>
        <authorList>
            <person name="Goeker M."/>
        </authorList>
    </citation>
    <scope>NUCLEOTIDE SEQUENCE [LARGE SCALE GENOMIC DNA]</scope>
    <source>
        <strain evidence="2 3">DSM 28559</strain>
    </source>
</reference>
<gene>
    <name evidence="2" type="ORF">EV212_10418</name>
</gene>
<keyword evidence="1" id="KW-0812">Transmembrane</keyword>
<dbReference type="Proteomes" id="UP000295711">
    <property type="component" value="Unassembled WGS sequence"/>
</dbReference>
<accession>A0A4R2LDT3</accession>
<evidence type="ECO:0000313" key="3">
    <source>
        <dbReference type="Proteomes" id="UP000295711"/>
    </source>
</evidence>
<evidence type="ECO:0000256" key="1">
    <source>
        <dbReference type="SAM" id="Phobius"/>
    </source>
</evidence>
<dbReference type="RefSeq" id="WP_132090095.1">
    <property type="nucleotide sequence ID" value="NZ_JANKAQ010000004.1"/>
</dbReference>